<accession>A0AAE9EGQ8</accession>
<protein>
    <submittedName>
        <fullName evidence="2">Uncharacterized protein</fullName>
    </submittedName>
</protein>
<dbReference type="AlphaFoldDB" id="A0AAE9EGQ8"/>
<feature type="compositionally biased region" description="Gly residues" evidence="1">
    <location>
        <begin position="148"/>
        <end position="158"/>
    </location>
</feature>
<reference evidence="2 3" key="1">
    <citation type="submission" date="2022-04" db="EMBL/GenBank/DDBJ databases">
        <title>Chromosome-level reference genomes for two strains of Caenorhabditis briggsae: an improved platform for comparative genomics.</title>
        <authorList>
            <person name="Stevens L."/>
            <person name="Andersen E."/>
        </authorList>
    </citation>
    <scope>NUCLEOTIDE SEQUENCE [LARGE SCALE GENOMIC DNA]</scope>
    <source>
        <strain evidence="2">VX34</strain>
        <tissue evidence="2">Whole-organism</tissue>
    </source>
</reference>
<proteinExistence type="predicted"/>
<sequence length="158" mass="17777">MVFLGTPGDLILANRLATKIVAQAVTSARFVANTALEIPIRMIGQKFAARFVASEVRNAVPATQEIQKRSDLRAQIHPQNRGSNWKTTGHRSDSEYDQEQDSRSSHRAEKSNRSVEMQRQDQYDNYVGESRSSESNHSYRRRRNESEGSGGNRPTRGG</sequence>
<organism evidence="2 3">
    <name type="scientific">Caenorhabditis briggsae</name>
    <dbReference type="NCBI Taxonomy" id="6238"/>
    <lineage>
        <taxon>Eukaryota</taxon>
        <taxon>Metazoa</taxon>
        <taxon>Ecdysozoa</taxon>
        <taxon>Nematoda</taxon>
        <taxon>Chromadorea</taxon>
        <taxon>Rhabditida</taxon>
        <taxon>Rhabditina</taxon>
        <taxon>Rhabditomorpha</taxon>
        <taxon>Rhabditoidea</taxon>
        <taxon>Rhabditidae</taxon>
        <taxon>Peloderinae</taxon>
        <taxon>Caenorhabditis</taxon>
    </lineage>
</organism>
<feature type="compositionally biased region" description="Polar residues" evidence="1">
    <location>
        <begin position="77"/>
        <end position="87"/>
    </location>
</feature>
<dbReference type="EMBL" id="CP092621">
    <property type="protein sequence ID" value="UMM20400.1"/>
    <property type="molecule type" value="Genomic_DNA"/>
</dbReference>
<evidence type="ECO:0000256" key="1">
    <source>
        <dbReference type="SAM" id="MobiDB-lite"/>
    </source>
</evidence>
<evidence type="ECO:0000313" key="3">
    <source>
        <dbReference type="Proteomes" id="UP000829354"/>
    </source>
</evidence>
<feature type="compositionally biased region" description="Basic and acidic residues" evidence="1">
    <location>
        <begin position="90"/>
        <end position="122"/>
    </location>
</feature>
<feature type="region of interest" description="Disordered" evidence="1">
    <location>
        <begin position="68"/>
        <end position="158"/>
    </location>
</feature>
<keyword evidence="3" id="KW-1185">Reference proteome</keyword>
<dbReference type="Proteomes" id="UP000829354">
    <property type="component" value="Chromosome II"/>
</dbReference>
<evidence type="ECO:0000313" key="2">
    <source>
        <dbReference type="EMBL" id="UMM20400.1"/>
    </source>
</evidence>
<gene>
    <name evidence="2" type="ORF">L5515_015687</name>
</gene>
<name>A0AAE9EGQ8_CAEBR</name>